<evidence type="ECO:0000313" key="4">
    <source>
        <dbReference type="Proteomes" id="UP000472277"/>
    </source>
</evidence>
<dbReference type="CTD" id="57082"/>
<protein>
    <submittedName>
        <fullName evidence="3">Kinetochore scaffold 1</fullName>
    </submittedName>
</protein>
<dbReference type="InterPro" id="IPR037388">
    <property type="entry name" value="Blinkin"/>
</dbReference>
<evidence type="ECO:0000259" key="2">
    <source>
        <dbReference type="Pfam" id="PF18210"/>
    </source>
</evidence>
<reference evidence="3" key="2">
    <citation type="submission" date="2025-09" db="UniProtKB">
        <authorList>
            <consortium name="Ensembl"/>
        </authorList>
    </citation>
    <scope>IDENTIFICATION</scope>
</reference>
<dbReference type="CDD" id="cd21853">
    <property type="entry name" value="KNL1_NTD"/>
    <property type="match status" value="1"/>
</dbReference>
<proteinExistence type="predicted"/>
<dbReference type="PANTHER" id="PTHR16520">
    <property type="entry name" value="KINETOCHORE SCAFFOLD 1"/>
    <property type="match status" value="1"/>
</dbReference>
<dbReference type="Ensembl" id="ENSSTUT00000083194.1">
    <property type="protein sequence ID" value="ENSSTUP00000078118.1"/>
    <property type="gene ID" value="ENSSTUG00000034450.1"/>
</dbReference>
<dbReference type="InParanoid" id="A0A674C430"/>
<dbReference type="InterPro" id="IPR043651">
    <property type="entry name" value="KNL1_MELT_rpt"/>
</dbReference>
<feature type="region of interest" description="Disordered" evidence="1">
    <location>
        <begin position="31"/>
        <end position="54"/>
    </location>
</feature>
<feature type="domain" description="Knl1 C-terminal RWD" evidence="2">
    <location>
        <begin position="1634"/>
        <end position="1785"/>
    </location>
</feature>
<dbReference type="PANTHER" id="PTHR16520:SF3">
    <property type="entry name" value="KINETOCHORE SCAFFOLD 1"/>
    <property type="match status" value="1"/>
</dbReference>
<dbReference type="GO" id="GO:0008608">
    <property type="term" value="P:attachment of spindle microtubules to kinetochore"/>
    <property type="evidence" value="ECO:0007669"/>
    <property type="project" value="InterPro"/>
</dbReference>
<dbReference type="GO" id="GO:0051301">
    <property type="term" value="P:cell division"/>
    <property type="evidence" value="ECO:0007669"/>
    <property type="project" value="InterPro"/>
</dbReference>
<dbReference type="OMA" id="GMDMTQC"/>
<dbReference type="CDD" id="cd22892">
    <property type="entry name" value="DRWD-C_Knl1"/>
    <property type="match status" value="1"/>
</dbReference>
<feature type="compositionally biased region" description="Polar residues" evidence="1">
    <location>
        <begin position="594"/>
        <end position="603"/>
    </location>
</feature>
<dbReference type="KEGG" id="stru:115174708"/>
<dbReference type="Proteomes" id="UP000472277">
    <property type="component" value="Chromosome 35"/>
</dbReference>
<dbReference type="OrthoDB" id="6132334at2759"/>
<dbReference type="RefSeq" id="XP_029589362.1">
    <property type="nucleotide sequence ID" value="XM_029733502.1"/>
</dbReference>
<evidence type="ECO:0000313" key="3">
    <source>
        <dbReference type="Ensembl" id="ENSSTUP00000078118.1"/>
    </source>
</evidence>
<dbReference type="GO" id="GO:0005634">
    <property type="term" value="C:nucleus"/>
    <property type="evidence" value="ECO:0007669"/>
    <property type="project" value="TreeGrafter"/>
</dbReference>
<reference evidence="3" key="1">
    <citation type="submission" date="2025-08" db="UniProtKB">
        <authorList>
            <consortium name="Ensembl"/>
        </authorList>
    </citation>
    <scope>IDENTIFICATION</scope>
</reference>
<dbReference type="Pfam" id="PF18210">
    <property type="entry name" value="Knl1_RWD_C"/>
    <property type="match status" value="1"/>
</dbReference>
<dbReference type="Pfam" id="PF19221">
    <property type="entry name" value="MELT"/>
    <property type="match status" value="14"/>
</dbReference>
<dbReference type="GeneID" id="115174708"/>
<dbReference type="GO" id="GO:0034501">
    <property type="term" value="P:protein localization to kinetochore"/>
    <property type="evidence" value="ECO:0007669"/>
    <property type="project" value="InterPro"/>
</dbReference>
<feature type="region of interest" description="Disordered" evidence="1">
    <location>
        <begin position="594"/>
        <end position="614"/>
    </location>
</feature>
<feature type="region of interest" description="Disordered" evidence="1">
    <location>
        <begin position="1345"/>
        <end position="1366"/>
    </location>
</feature>
<gene>
    <name evidence="3" type="primary">knl1</name>
</gene>
<organism evidence="3 4">
    <name type="scientific">Salmo trutta</name>
    <name type="common">Brown trout</name>
    <dbReference type="NCBI Taxonomy" id="8032"/>
    <lineage>
        <taxon>Eukaryota</taxon>
        <taxon>Metazoa</taxon>
        <taxon>Chordata</taxon>
        <taxon>Craniata</taxon>
        <taxon>Vertebrata</taxon>
        <taxon>Euteleostomi</taxon>
        <taxon>Actinopterygii</taxon>
        <taxon>Neopterygii</taxon>
        <taxon>Teleostei</taxon>
        <taxon>Protacanthopterygii</taxon>
        <taxon>Salmoniformes</taxon>
        <taxon>Salmonidae</taxon>
        <taxon>Salmoninae</taxon>
        <taxon>Salmo</taxon>
    </lineage>
</organism>
<keyword evidence="4" id="KW-1185">Reference proteome</keyword>
<dbReference type="CDD" id="cd22817">
    <property type="entry name" value="DRWD-N_Knl1"/>
    <property type="match status" value="1"/>
</dbReference>
<dbReference type="GeneTree" id="ENSGT00410000025918"/>
<sequence length="1883" mass="210687">MFKRGRLNSKPTTDLTLNSWHLKIVLGTTSSYTMEPPDASSRTDSDHVGSSKRRISSILKVPRTSIKFTGPELEESRVEVVKPVEKRISRRVSFATSNDVLLFSKDVKNGSPVRSPLQNLTTTAENISIHTGSIDGAQPITGMETLLNAPLHVSQQRNKENVMFNQDDYGEKTMMFTGEDTAFMDMTHSHTILIANDSESSIVLPNEINVTTPTCGNMDFTFSMEKGKTGCFQDSTENCAPFKNPSNLARGIDPEFEHFLASITKSSGPMCNPIAPKSSTTVAFHRAASPPEKTNNRRFLAALNARRSGVDKENQVPALSTTRGDCTVGSIIPQRQGPQFMNTSTTQTEQDHMDLTKSHTTLIDGKGVFQCVQTVSSEEQRLRGSTFSQVSVSTDPDEMELTRSQTVAIDSKAIWMFGPNPSQKIERKSVVFTSDPNKTQIFSGDDHAMELTAALNVPLQENVCAPTKKGESSPWMFPPENRMHSVQQNQQTFHSTSYPYSDDMEMTRCQTVAIDSKSVGLTEIPLLGNTRKSLSSMPSSHRGVFFSEDGNGMDLTEALTGNIVSNSHIAINKPLQSLFPTTEMSFHSDRSTKMEMTSGQRSNKVWEPASSDPDDMEITKSLTAVIDSKYCVMEKPSLSKPKTKFDLGQSYVPPSMQYGNFSDDANSVKRALDQVKDFSVAISDPDDMEMTRSQTVAIDTKSLNMVNRMQNTRKSISFMSASNRPSHISEDDCVMDMTKSLTVSIDHRNGLNMTDETTGRLFPISKHQKETFEKSLIRADLSTDDMEITRSQTGVIDTRGFVGVTPSLQGGRGRFVSFLESNKTLIEEDDNCMEVTQALTAEILTNVSHSAHEGENLARMSTISKTNFTGAKGNHFVDVGHKTDQRRSSDSNDMDITRSQTAVIESENIKMGNRDPVRARQRLSSVSKTLQMVPPAEQSAHGEITFQLGVEILCSKKAPTFSDSDEMELTRSQTVAIESKVINMFSPETNPPLGNVSISQANDMEVKRVVEATRCRNNPVAVPSNLEEKKRARDETEMFSEDHEMEMTKAVTTQIEQHAPTNVKGPSSTTNAISLCLPEGHPREIPTNLTEHFDLKGLADRNDPDLKDEDCSFIPNRPESSPIASSVSIEDVNVPSKKEKTRRMSLADLQLKLNHMSRMINESTEVMGSCTAPLSHLMRTSDQHSVATESFSTVDYGSKSMGLMTEKPASVNLEDHIIHNDKPNMTAPFNLKSKCLASRLSFGGFLPKLPQIAKPSESNQFNSVTDFGKLLKKNSLGGTHELRSNTSMDNIDDEVLPDISSEEDLSETMETKSPQGVDDKGNLFLGKVIKDVVAHEVFKEPVPTVTQCQKRPLPEEDHDDSMDEVKRNKPSTENIKEMIPHTQVVQWDSNCTGAAADGSSSNSNLRCEGTFESTYRQSQFESLLDNTGDYTSDVRKKLQDGSITVAEFLKLFSIDFVIHKPRQSILPARIVSDLDRKTEDLLIEKHINRPKQRVYETDCQILTEMVEGLKVRLRDQDSLLQSVNGTLWEAVKGFSDEELLLFGSKLKERRTFFRKRSKVRSHEMKAVLYSDLVHTTREAQHNLRGNIEKTDQCLKDLDECLHDLEAELAAVEGTGVEDCEPTLKARQQGLEKVNKAIAKSERQMCELELQKINSVDKVDRLRKETLELEKHIATLDRVNEWKFVQKDDRKTVYSFLYESLLLEVQFEKPDGGEVCEQTERNIMDITFQRQMDDEKSQCYSRLVHNLLCQYIGSETTWFKKYPTSQYIPKLLHDVGLVVSRCRLLGEEIHLMKKWGALRLDILDISCVDTQVRILFSSLKSFSKFEMTVAVTSAYPFGLFHVQNFQNHIGNTTKDQVEDIVSSVTPAKNYLTKIVKRIHESLLC</sequence>
<evidence type="ECO:0000256" key="1">
    <source>
        <dbReference type="SAM" id="MobiDB-lite"/>
    </source>
</evidence>
<dbReference type="InterPro" id="IPR040850">
    <property type="entry name" value="Knl1_RWD_C"/>
</dbReference>
<name>A0A674C430_SALTR</name>
<accession>A0A674C430</accession>